<comment type="subcellular location">
    <subcellularLocation>
        <location evidence="1">Cytoplasm</location>
    </subcellularLocation>
</comment>
<dbReference type="Proteomes" id="UP000887226">
    <property type="component" value="Unassembled WGS sequence"/>
</dbReference>
<dbReference type="EMBL" id="MU253824">
    <property type="protein sequence ID" value="KAG9245933.1"/>
    <property type="molecule type" value="Genomic_DNA"/>
</dbReference>
<dbReference type="InterPro" id="IPR016135">
    <property type="entry name" value="UBQ-conjugating_enzyme/RWD"/>
</dbReference>
<dbReference type="Pfam" id="PF01205">
    <property type="entry name" value="Impact_N"/>
    <property type="match status" value="1"/>
</dbReference>
<dbReference type="Pfam" id="PF05773">
    <property type="entry name" value="RWD"/>
    <property type="match status" value="1"/>
</dbReference>
<dbReference type="PROSITE" id="PS50908">
    <property type="entry name" value="RWD"/>
    <property type="match status" value="1"/>
</dbReference>
<keyword evidence="9" id="KW-1185">Reference proteome</keyword>
<dbReference type="SUPFAM" id="SSF54211">
    <property type="entry name" value="Ribosomal protein S5 domain 2-like"/>
    <property type="match status" value="1"/>
</dbReference>
<dbReference type="InterPro" id="IPR036956">
    <property type="entry name" value="Impact_N_sf"/>
</dbReference>
<evidence type="ECO:0000256" key="2">
    <source>
        <dbReference type="ARBA" id="ARBA00007665"/>
    </source>
</evidence>
<keyword evidence="5" id="KW-0810">Translation regulation</keyword>
<keyword evidence="3" id="KW-0963">Cytoplasm</keyword>
<dbReference type="GO" id="GO:0140469">
    <property type="term" value="P:GCN2-mediated signaling"/>
    <property type="evidence" value="ECO:0007669"/>
    <property type="project" value="TreeGrafter"/>
</dbReference>
<evidence type="ECO:0000256" key="5">
    <source>
        <dbReference type="ARBA" id="ARBA00022845"/>
    </source>
</evidence>
<evidence type="ECO:0000256" key="4">
    <source>
        <dbReference type="ARBA" id="ARBA00022491"/>
    </source>
</evidence>
<organism evidence="8 9">
    <name type="scientific">Calycina marina</name>
    <dbReference type="NCBI Taxonomy" id="1763456"/>
    <lineage>
        <taxon>Eukaryota</taxon>
        <taxon>Fungi</taxon>
        <taxon>Dikarya</taxon>
        <taxon>Ascomycota</taxon>
        <taxon>Pezizomycotina</taxon>
        <taxon>Leotiomycetes</taxon>
        <taxon>Helotiales</taxon>
        <taxon>Pezizellaceae</taxon>
        <taxon>Calycina</taxon>
    </lineage>
</organism>
<dbReference type="OrthoDB" id="69641at2759"/>
<evidence type="ECO:0000313" key="9">
    <source>
        <dbReference type="Proteomes" id="UP000887226"/>
    </source>
</evidence>
<dbReference type="GO" id="GO:0005737">
    <property type="term" value="C:cytoplasm"/>
    <property type="evidence" value="ECO:0007669"/>
    <property type="project" value="UniProtKB-SubCell"/>
</dbReference>
<evidence type="ECO:0000256" key="3">
    <source>
        <dbReference type="ARBA" id="ARBA00022490"/>
    </source>
</evidence>
<dbReference type="PANTHER" id="PTHR16301:SF25">
    <property type="entry name" value="PROTEIN IMPACT"/>
    <property type="match status" value="1"/>
</dbReference>
<dbReference type="InterPro" id="IPR001498">
    <property type="entry name" value="Impact_N"/>
</dbReference>
<name>A0A9P7Z5F5_9HELO</name>
<dbReference type="PANTHER" id="PTHR16301">
    <property type="entry name" value="IMPACT-RELATED"/>
    <property type="match status" value="1"/>
</dbReference>
<dbReference type="Gene3D" id="3.10.110.10">
    <property type="entry name" value="Ubiquitin Conjugating Enzyme"/>
    <property type="match status" value="1"/>
</dbReference>
<keyword evidence="8" id="KW-0689">Ribosomal protein</keyword>
<evidence type="ECO:0000256" key="1">
    <source>
        <dbReference type="ARBA" id="ARBA00004496"/>
    </source>
</evidence>
<dbReference type="CDD" id="cd23822">
    <property type="entry name" value="RWD_ScYIH1-like"/>
    <property type="match status" value="1"/>
</dbReference>
<sequence length="271" mass="29870">MSEDLYMEVEAINSIYGEGSLSVTETADIYILQLPGRSLSLRVQFPPQYPVEPPAVLGMQTSGDNARKGDGTYVVDIFRDTLRKLFSPGEVCLFDVMEEVNTNLDSVTSAEDIGAPSSYEEVEKSFEVSTSLAEPPPWTLSDVVIEMKSVFVARAAPVFSTEQAQQFLEHLLDSDRKVRSAAHNITAWRIKGPNGVTYQDCDDDGETAAGSRVLHLLQVMDVWNVMVIVTRWYGGHQLGPKRFSIINIAARNACVKGGFVPEEPAVKKGKH</sequence>
<proteinExistence type="inferred from homology"/>
<keyword evidence="8" id="KW-0687">Ribonucleoprotein</keyword>
<evidence type="ECO:0000313" key="8">
    <source>
        <dbReference type="EMBL" id="KAG9245933.1"/>
    </source>
</evidence>
<feature type="domain" description="RWD" evidence="7">
    <location>
        <begin position="7"/>
        <end position="107"/>
    </location>
</feature>
<dbReference type="Gene3D" id="3.30.230.30">
    <property type="entry name" value="Impact, N-terminal domain"/>
    <property type="match status" value="1"/>
</dbReference>
<dbReference type="AlphaFoldDB" id="A0A9P7Z5F5"/>
<evidence type="ECO:0000259" key="7">
    <source>
        <dbReference type="PROSITE" id="PS50908"/>
    </source>
</evidence>
<dbReference type="InterPro" id="IPR023582">
    <property type="entry name" value="Impact"/>
</dbReference>
<reference evidence="8" key="1">
    <citation type="journal article" date="2021" name="IMA Fungus">
        <title>Genomic characterization of three marine fungi, including Emericellopsis atlantica sp. nov. with signatures of a generalist lifestyle and marine biomass degradation.</title>
        <authorList>
            <person name="Hagestad O.C."/>
            <person name="Hou L."/>
            <person name="Andersen J.H."/>
            <person name="Hansen E.H."/>
            <person name="Altermark B."/>
            <person name="Li C."/>
            <person name="Kuhnert E."/>
            <person name="Cox R.J."/>
            <person name="Crous P.W."/>
            <person name="Spatafora J.W."/>
            <person name="Lail K."/>
            <person name="Amirebrahimi M."/>
            <person name="Lipzen A."/>
            <person name="Pangilinan J."/>
            <person name="Andreopoulos W."/>
            <person name="Hayes R.D."/>
            <person name="Ng V."/>
            <person name="Grigoriev I.V."/>
            <person name="Jackson S.A."/>
            <person name="Sutton T.D.S."/>
            <person name="Dobson A.D.W."/>
            <person name="Rama T."/>
        </authorList>
    </citation>
    <scope>NUCLEOTIDE SEQUENCE</scope>
    <source>
        <strain evidence="8">TRa3180A</strain>
    </source>
</reference>
<dbReference type="InterPro" id="IPR020568">
    <property type="entry name" value="Ribosomal_Su5_D2-typ_SF"/>
</dbReference>
<gene>
    <name evidence="8" type="ORF">BJ878DRAFT_418069</name>
</gene>
<dbReference type="GO" id="GO:0006446">
    <property type="term" value="P:regulation of translational initiation"/>
    <property type="evidence" value="ECO:0007669"/>
    <property type="project" value="TreeGrafter"/>
</dbReference>
<comment type="caution">
    <text evidence="8">The sequence shown here is derived from an EMBL/GenBank/DDBJ whole genome shotgun (WGS) entry which is preliminary data.</text>
</comment>
<keyword evidence="4" id="KW-0678">Repressor</keyword>
<dbReference type="SMART" id="SM00591">
    <property type="entry name" value="RWD"/>
    <property type="match status" value="1"/>
</dbReference>
<dbReference type="GO" id="GO:0005840">
    <property type="term" value="C:ribosome"/>
    <property type="evidence" value="ECO:0007669"/>
    <property type="project" value="UniProtKB-KW"/>
</dbReference>
<dbReference type="SUPFAM" id="SSF54495">
    <property type="entry name" value="UBC-like"/>
    <property type="match status" value="1"/>
</dbReference>
<accession>A0A9P7Z5F5</accession>
<dbReference type="InterPro" id="IPR006575">
    <property type="entry name" value="RWD_dom"/>
</dbReference>
<evidence type="ECO:0000256" key="6">
    <source>
        <dbReference type="ARBA" id="ARBA00023016"/>
    </source>
</evidence>
<keyword evidence="6" id="KW-0346">Stress response</keyword>
<dbReference type="InterPro" id="IPR020569">
    <property type="entry name" value="UPF0029_Impact_CS"/>
</dbReference>
<protein>
    <submittedName>
        <fullName evidence="8">Ribosomal protein S5 domain 2-type protein</fullName>
    </submittedName>
</protein>
<comment type="similarity">
    <text evidence="2">Belongs to the IMPACT family.</text>
</comment>
<dbReference type="PROSITE" id="PS00910">
    <property type="entry name" value="UPF0029"/>
    <property type="match status" value="1"/>
</dbReference>